<dbReference type="GO" id="GO:0006952">
    <property type="term" value="P:defense response"/>
    <property type="evidence" value="ECO:0007669"/>
    <property type="project" value="InterPro"/>
</dbReference>
<dbReference type="InterPro" id="IPR000916">
    <property type="entry name" value="Bet_v_I/MLP"/>
</dbReference>
<dbReference type="CDD" id="cd07816">
    <property type="entry name" value="Bet_v1-like"/>
    <property type="match status" value="1"/>
</dbReference>
<accession>A0AAV6NMD5</accession>
<sequence>MSLLGKVEADIEMKAPASKLFEIIHKNPHHLSNVSGDKVEGVKLHEGEWGKVGSIINWNYYHDGEAKVAKHLIEAVDEEKHMITFKVLQSDLLKHYKTFKFRCQVTPKGKGSVVHCGLEYEKLHGNVPDAHSMLHLCVALCKDLEAHLMEVGFGGMVKPLPLASLSEGLRITHLASLSEGLRITHLASLSEGLRITHLASLSEGLRITQKGGREGVEKRIVTQMMAQVEVGFKV</sequence>
<dbReference type="Proteomes" id="UP000685013">
    <property type="component" value="Chromosome 4"/>
</dbReference>
<feature type="domain" description="Bet v I/Major latex protein" evidence="1">
    <location>
        <begin position="2"/>
        <end position="151"/>
    </location>
</feature>
<proteinExistence type="predicted"/>
<dbReference type="InterPro" id="IPR051761">
    <property type="entry name" value="MLP-like_ligand-binding"/>
</dbReference>
<evidence type="ECO:0000313" key="2">
    <source>
        <dbReference type="EMBL" id="KAG6599890.1"/>
    </source>
</evidence>
<dbReference type="EMBL" id="JAGKQH010000004">
    <property type="protein sequence ID" value="KAG6599890.1"/>
    <property type="molecule type" value="Genomic_DNA"/>
</dbReference>
<name>A0AAV6NMD5_9ROSI</name>
<evidence type="ECO:0000313" key="3">
    <source>
        <dbReference type="Proteomes" id="UP000685013"/>
    </source>
</evidence>
<gene>
    <name evidence="2" type="primary">MLP31</name>
    <name evidence="2" type="ORF">SDJN03_05123</name>
</gene>
<organism evidence="2 3">
    <name type="scientific">Cucurbita argyrosperma subsp. sororia</name>
    <dbReference type="NCBI Taxonomy" id="37648"/>
    <lineage>
        <taxon>Eukaryota</taxon>
        <taxon>Viridiplantae</taxon>
        <taxon>Streptophyta</taxon>
        <taxon>Embryophyta</taxon>
        <taxon>Tracheophyta</taxon>
        <taxon>Spermatophyta</taxon>
        <taxon>Magnoliopsida</taxon>
        <taxon>eudicotyledons</taxon>
        <taxon>Gunneridae</taxon>
        <taxon>Pentapetalae</taxon>
        <taxon>rosids</taxon>
        <taxon>fabids</taxon>
        <taxon>Cucurbitales</taxon>
        <taxon>Cucurbitaceae</taxon>
        <taxon>Cucurbiteae</taxon>
        <taxon>Cucurbita</taxon>
    </lineage>
</organism>
<dbReference type="PANTHER" id="PTHR31907">
    <property type="entry name" value="MLP-LIKE PROTEIN 423"/>
    <property type="match status" value="1"/>
</dbReference>
<keyword evidence="3" id="KW-1185">Reference proteome</keyword>
<dbReference type="AlphaFoldDB" id="A0AAV6NMD5"/>
<protein>
    <submittedName>
        <fullName evidence="2">MLP-like protein 31</fullName>
    </submittedName>
</protein>
<dbReference type="Pfam" id="PF00407">
    <property type="entry name" value="Bet_v_1"/>
    <property type="match status" value="1"/>
</dbReference>
<feature type="non-terminal residue" evidence="2">
    <location>
        <position position="1"/>
    </location>
</feature>
<evidence type="ECO:0000259" key="1">
    <source>
        <dbReference type="SMART" id="SM01037"/>
    </source>
</evidence>
<reference evidence="2 3" key="1">
    <citation type="journal article" date="2021" name="Hortic Res">
        <title>The domestication of Cucurbita argyrosperma as revealed by the genome of its wild relative.</title>
        <authorList>
            <person name="Barrera-Redondo J."/>
            <person name="Sanchez-de la Vega G."/>
            <person name="Aguirre-Liguori J.A."/>
            <person name="Castellanos-Morales G."/>
            <person name="Gutierrez-Guerrero Y.T."/>
            <person name="Aguirre-Dugua X."/>
            <person name="Aguirre-Planter E."/>
            <person name="Tenaillon M.I."/>
            <person name="Lira-Saade R."/>
            <person name="Eguiarte L.E."/>
        </authorList>
    </citation>
    <scope>NUCLEOTIDE SEQUENCE [LARGE SCALE GENOMIC DNA]</scope>
    <source>
        <strain evidence="2">JBR-2021</strain>
    </source>
</reference>
<comment type="caution">
    <text evidence="2">The sequence shown here is derived from an EMBL/GenBank/DDBJ whole genome shotgun (WGS) entry which is preliminary data.</text>
</comment>
<dbReference type="SMART" id="SM01037">
    <property type="entry name" value="Bet_v_1"/>
    <property type="match status" value="1"/>
</dbReference>